<dbReference type="InterPro" id="IPR050107">
    <property type="entry name" value="ABC_carbohydrate_import_ATPase"/>
</dbReference>
<keyword evidence="8" id="KW-0472">Membrane</keyword>
<reference evidence="10" key="1">
    <citation type="submission" date="2022-10" db="EMBL/GenBank/DDBJ databases">
        <title>Rhodococcus sp.75.</title>
        <authorList>
            <person name="Sun M."/>
        </authorList>
    </citation>
    <scope>NUCLEOTIDE SEQUENCE</scope>
    <source>
        <strain evidence="10">75</strain>
        <plasmid evidence="10">unnamed1</plasmid>
    </source>
</reference>
<evidence type="ECO:0000256" key="5">
    <source>
        <dbReference type="ARBA" id="ARBA00022741"/>
    </source>
</evidence>
<evidence type="ECO:0000256" key="8">
    <source>
        <dbReference type="ARBA" id="ARBA00023136"/>
    </source>
</evidence>
<dbReference type="Proteomes" id="UP001164965">
    <property type="component" value="Plasmid unnamed1"/>
</dbReference>
<evidence type="ECO:0000256" key="1">
    <source>
        <dbReference type="ARBA" id="ARBA00022448"/>
    </source>
</evidence>
<evidence type="ECO:0000256" key="3">
    <source>
        <dbReference type="ARBA" id="ARBA00022597"/>
    </source>
</evidence>
<dbReference type="InterPro" id="IPR017871">
    <property type="entry name" value="ABC_transporter-like_CS"/>
</dbReference>
<dbReference type="InterPro" id="IPR003439">
    <property type="entry name" value="ABC_transporter-like_ATP-bd"/>
</dbReference>
<name>A0ABY6P6Q1_9NOCA</name>
<feature type="domain" description="ABC transporter" evidence="9">
    <location>
        <begin position="265"/>
        <end position="507"/>
    </location>
</feature>
<evidence type="ECO:0000256" key="6">
    <source>
        <dbReference type="ARBA" id="ARBA00022840"/>
    </source>
</evidence>
<dbReference type="EMBL" id="CP110616">
    <property type="protein sequence ID" value="UZJ26863.1"/>
    <property type="molecule type" value="Genomic_DNA"/>
</dbReference>
<keyword evidence="11" id="KW-1185">Reference proteome</keyword>
<keyword evidence="1" id="KW-0813">Transport</keyword>
<dbReference type="SMART" id="SM00382">
    <property type="entry name" value="AAA"/>
    <property type="match status" value="2"/>
</dbReference>
<dbReference type="SUPFAM" id="SSF52540">
    <property type="entry name" value="P-loop containing nucleoside triphosphate hydrolases"/>
    <property type="match status" value="2"/>
</dbReference>
<gene>
    <name evidence="10" type="ORF">RHODO2019_18460</name>
</gene>
<geneLocation type="plasmid" evidence="10 11">
    <name>unnamed1</name>
</geneLocation>
<dbReference type="Gene3D" id="3.40.50.300">
    <property type="entry name" value="P-loop containing nucleotide triphosphate hydrolases"/>
    <property type="match status" value="2"/>
</dbReference>
<dbReference type="CDD" id="cd03215">
    <property type="entry name" value="ABC_Carb_Monos_II"/>
    <property type="match status" value="1"/>
</dbReference>
<keyword evidence="6 10" id="KW-0067">ATP-binding</keyword>
<dbReference type="CDD" id="cd03216">
    <property type="entry name" value="ABC_Carb_Monos_I"/>
    <property type="match status" value="1"/>
</dbReference>
<keyword evidence="2" id="KW-1003">Cell membrane</keyword>
<feature type="domain" description="ABC transporter" evidence="9">
    <location>
        <begin position="7"/>
        <end position="243"/>
    </location>
</feature>
<evidence type="ECO:0000313" key="10">
    <source>
        <dbReference type="EMBL" id="UZJ26863.1"/>
    </source>
</evidence>
<dbReference type="InterPro" id="IPR003593">
    <property type="entry name" value="AAA+_ATPase"/>
</dbReference>
<dbReference type="PANTHER" id="PTHR43790:SF3">
    <property type="entry name" value="D-ALLOSE IMPORT ATP-BINDING PROTEIN ALSA-RELATED"/>
    <property type="match status" value="1"/>
</dbReference>
<keyword evidence="4" id="KW-0677">Repeat</keyword>
<organism evidence="10 11">
    <name type="scientific">Rhodococcus antarcticus</name>
    <dbReference type="NCBI Taxonomy" id="2987751"/>
    <lineage>
        <taxon>Bacteria</taxon>
        <taxon>Bacillati</taxon>
        <taxon>Actinomycetota</taxon>
        <taxon>Actinomycetes</taxon>
        <taxon>Mycobacteriales</taxon>
        <taxon>Nocardiaceae</taxon>
        <taxon>Rhodococcus</taxon>
    </lineage>
</organism>
<dbReference type="GO" id="GO:0005524">
    <property type="term" value="F:ATP binding"/>
    <property type="evidence" value="ECO:0007669"/>
    <property type="project" value="UniProtKB-KW"/>
</dbReference>
<proteinExistence type="predicted"/>
<evidence type="ECO:0000313" key="11">
    <source>
        <dbReference type="Proteomes" id="UP001164965"/>
    </source>
</evidence>
<accession>A0ABY6P6Q1</accession>
<evidence type="ECO:0000259" key="9">
    <source>
        <dbReference type="PROSITE" id="PS50893"/>
    </source>
</evidence>
<keyword evidence="5" id="KW-0547">Nucleotide-binding</keyword>
<keyword evidence="7" id="KW-1278">Translocase</keyword>
<dbReference type="Pfam" id="PF00005">
    <property type="entry name" value="ABC_tran"/>
    <property type="match status" value="2"/>
</dbReference>
<protein>
    <submittedName>
        <fullName evidence="10">Sugar ABC transporter ATP-binding protein</fullName>
    </submittedName>
</protein>
<dbReference type="PROSITE" id="PS50893">
    <property type="entry name" value="ABC_TRANSPORTER_2"/>
    <property type="match status" value="2"/>
</dbReference>
<keyword evidence="10" id="KW-0614">Plasmid</keyword>
<dbReference type="PROSITE" id="PS00211">
    <property type="entry name" value="ABC_TRANSPORTER_1"/>
    <property type="match status" value="1"/>
</dbReference>
<sequence length="511" mass="54667">MNQAPLIRMQGIVKSYPGVRALRGVDLVVEPGQVMGLVGENGAGKSTLLKVLAGAITADEGTIEVAGRPTELRSPRDSRDAGIAVIYQELMLAEHLSIAENVFAGREPGRGWRGVDFPAMRRDTARLLRELGINASPNDQVGRLNVARRQMVEIAKALSIDARLIVMDEPTSSLTEDEVERLLALVVRLRERGVSVVYVSHRMREIFAVADAITVMRDGELVGVHRTAEVTPDQVVKMMVGRELIDMYGTRPAPPTGPRGAPRPAPTPVLTVRGLHAGPRVRDVSLSVSAGEIVGLAGLVGAGRSETALAVFGHLHRTGGSVLIDGTEVHLRSPREAIAAGIAYVPEDRKQQGLFLNLSIRANMSSACLDDVSTNGVLSARRDRALAERLAGELQVKASSVETTVGTLSGGNQQKVILARWLARRPKVLILDEPTRGVDVGAKAEIYRLIRAIAAEGVAVLMISSELPEVLGLSDRVLVMREGCLVGELDGPTAHEHEVMAMATGVHETAS</sequence>
<keyword evidence="3" id="KW-0762">Sugar transport</keyword>
<evidence type="ECO:0000256" key="2">
    <source>
        <dbReference type="ARBA" id="ARBA00022475"/>
    </source>
</evidence>
<dbReference type="InterPro" id="IPR027417">
    <property type="entry name" value="P-loop_NTPase"/>
</dbReference>
<evidence type="ECO:0000256" key="7">
    <source>
        <dbReference type="ARBA" id="ARBA00022967"/>
    </source>
</evidence>
<evidence type="ECO:0000256" key="4">
    <source>
        <dbReference type="ARBA" id="ARBA00022737"/>
    </source>
</evidence>
<dbReference type="PANTHER" id="PTHR43790">
    <property type="entry name" value="CARBOHYDRATE TRANSPORT ATP-BINDING PROTEIN MG119-RELATED"/>
    <property type="match status" value="1"/>
</dbReference>